<reference evidence="1" key="1">
    <citation type="submission" date="2024-11" db="EMBL/GenBank/DDBJ databases">
        <title>Description of Massilia orientalis sp. nov., isolated from rhizosphere soil of Ageratina adenophora.</title>
        <authorList>
            <person name="Wang Y."/>
        </authorList>
    </citation>
    <scope>NUCLEOTIDE SEQUENCE</scope>
    <source>
        <strain evidence="1">YIM B02787</strain>
    </source>
</reference>
<evidence type="ECO:0000313" key="2">
    <source>
        <dbReference type="Proteomes" id="UP001168096"/>
    </source>
</evidence>
<comment type="caution">
    <text evidence="1">The sequence shown here is derived from an EMBL/GenBank/DDBJ whole genome shotgun (WGS) entry which is preliminary data.</text>
</comment>
<accession>A0ACC7MDI0</accession>
<gene>
    <name evidence="1" type="ORF">QPK29_020670</name>
</gene>
<evidence type="ECO:0000313" key="1">
    <source>
        <dbReference type="EMBL" id="MFJ1470132.1"/>
    </source>
</evidence>
<organism evidence="1 2">
    <name type="scientific">Massilia orientalis</name>
    <dbReference type="NCBI Taxonomy" id="3050128"/>
    <lineage>
        <taxon>Bacteria</taxon>
        <taxon>Pseudomonadati</taxon>
        <taxon>Pseudomonadota</taxon>
        <taxon>Betaproteobacteria</taxon>
        <taxon>Burkholderiales</taxon>
        <taxon>Oxalobacteraceae</taxon>
        <taxon>Telluria group</taxon>
        <taxon>Massilia</taxon>
    </lineage>
</organism>
<dbReference type="EMBL" id="JASNRB020000013">
    <property type="protein sequence ID" value="MFJ1470132.1"/>
    <property type="molecule type" value="Genomic_DNA"/>
</dbReference>
<protein>
    <submittedName>
        <fullName evidence="1">Uncharacterized protein</fullName>
    </submittedName>
</protein>
<keyword evidence="2" id="KW-1185">Reference proteome</keyword>
<sequence>MWDDFNAPRDFRSDDAKLLQLPQSAQGPTYFRWASAPDEPSSVVVALFLDYGSNWSGGRDAFARLAVLVDGTPSAQSMDASELELFASSLLDEIDRRKHLAVTVTRGATETAVVPLRLATAIPTDQLSRLVTALFEAADSLEIYSRTGTIRTRNPDT</sequence>
<proteinExistence type="predicted"/>
<dbReference type="Proteomes" id="UP001168096">
    <property type="component" value="Unassembled WGS sequence"/>
</dbReference>
<name>A0ACC7MDI0_9BURK</name>